<dbReference type="PANTHER" id="PTHR33284">
    <property type="entry name" value="RIBOSOMAL PROTEIN L25/GLN-TRNA SYNTHETASE, ANTI-CODON-BINDING DOMAIN-CONTAINING PROTEIN"/>
    <property type="match status" value="1"/>
</dbReference>
<keyword evidence="3 7" id="KW-0689">Ribosomal protein</keyword>
<dbReference type="InterPro" id="IPR029751">
    <property type="entry name" value="Ribosomal_L25_dom"/>
</dbReference>
<keyword evidence="4" id="KW-0687">Ribonucleoprotein</keyword>
<evidence type="ECO:0000259" key="5">
    <source>
        <dbReference type="Pfam" id="PF01386"/>
    </source>
</evidence>
<protein>
    <submittedName>
        <fullName evidence="7">50S ribosomal protein L25</fullName>
    </submittedName>
</protein>
<reference evidence="7 8" key="1">
    <citation type="submission" date="2016-06" db="EMBL/GenBank/DDBJ databases">
        <authorList>
            <person name="Kjaerup R.B."/>
            <person name="Dalgaard T.S."/>
            <person name="Juul-Madsen H.R."/>
        </authorList>
    </citation>
    <scope>NUCLEOTIDE SEQUENCE [LARGE SCALE GENOMIC DNA]</scope>
    <source>
        <strain evidence="7 8">373-A1</strain>
    </source>
</reference>
<keyword evidence="8" id="KW-1185">Reference proteome</keyword>
<proteinExistence type="predicted"/>
<dbReference type="Gene3D" id="2.170.120.20">
    <property type="entry name" value="Ribosomal protein L25, beta domain"/>
    <property type="match status" value="1"/>
</dbReference>
<keyword evidence="1" id="KW-0699">rRNA-binding</keyword>
<feature type="domain" description="Large ribosomal subunit protein bL25 L25" evidence="5">
    <location>
        <begin position="9"/>
        <end position="90"/>
    </location>
</feature>
<organism evidence="7 8">
    <name type="scientific">Clostridium paraputrificum</name>
    <dbReference type="NCBI Taxonomy" id="29363"/>
    <lineage>
        <taxon>Bacteria</taxon>
        <taxon>Bacillati</taxon>
        <taxon>Bacillota</taxon>
        <taxon>Clostridia</taxon>
        <taxon>Eubacteriales</taxon>
        <taxon>Clostridiaceae</taxon>
        <taxon>Clostridium</taxon>
    </lineage>
</organism>
<gene>
    <name evidence="7" type="ORF">CP373A1_00040</name>
</gene>
<dbReference type="GO" id="GO:0006412">
    <property type="term" value="P:translation"/>
    <property type="evidence" value="ECO:0007669"/>
    <property type="project" value="InterPro"/>
</dbReference>
<dbReference type="GO" id="GO:0003735">
    <property type="term" value="F:structural constituent of ribosome"/>
    <property type="evidence" value="ECO:0007669"/>
    <property type="project" value="InterPro"/>
</dbReference>
<feature type="domain" description="Large ribosomal subunit protein bL25 beta" evidence="6">
    <location>
        <begin position="99"/>
        <end position="178"/>
    </location>
</feature>
<dbReference type="Pfam" id="PF01386">
    <property type="entry name" value="Ribosomal_L25p"/>
    <property type="match status" value="1"/>
</dbReference>
<dbReference type="InterPro" id="IPR020057">
    <property type="entry name" value="Ribosomal_bL25_b-dom"/>
</dbReference>
<dbReference type="InterPro" id="IPR011035">
    <property type="entry name" value="Ribosomal_bL25/Gln-tRNA_synth"/>
</dbReference>
<dbReference type="CDD" id="cd00495">
    <property type="entry name" value="Ribosomal_L25_TL5_CTC"/>
    <property type="match status" value="1"/>
</dbReference>
<evidence type="ECO:0000256" key="1">
    <source>
        <dbReference type="ARBA" id="ARBA00022730"/>
    </source>
</evidence>
<dbReference type="eggNOG" id="COG1825">
    <property type="taxonomic scope" value="Bacteria"/>
</dbReference>
<dbReference type="AlphaFoldDB" id="A0A174VSN6"/>
<dbReference type="Proteomes" id="UP000092714">
    <property type="component" value="Unassembled WGS sequence"/>
</dbReference>
<dbReference type="InterPro" id="IPR037121">
    <property type="entry name" value="Ribosomal_bL25_C"/>
</dbReference>
<dbReference type="InterPro" id="IPR020056">
    <property type="entry name" value="Rbsml_bL25/Gln-tRNA_synth_N"/>
</dbReference>
<dbReference type="GO" id="GO:0008097">
    <property type="term" value="F:5S rRNA binding"/>
    <property type="evidence" value="ECO:0007669"/>
    <property type="project" value="InterPro"/>
</dbReference>
<dbReference type="OrthoDB" id="9790002at2"/>
<comment type="caution">
    <text evidence="7">The sequence shown here is derived from an EMBL/GenBank/DDBJ whole genome shotgun (WGS) entry which is preliminary data.</text>
</comment>
<evidence type="ECO:0000256" key="4">
    <source>
        <dbReference type="ARBA" id="ARBA00023274"/>
    </source>
</evidence>
<dbReference type="GeneID" id="42776212"/>
<sequence>MSNLTFNVCKRENNENKVNLRRVGLTPGIIYGEFLKNPIPIKIDSSDLKRLLKTNNKGSIIPICLGKKKLNCVVKDLQKNYRNEIIHVDFQYTKPNERIKMKIPIKFSGQENLESKRLVLETHITSIELQGDVEKIPESIDIDVSNMNFDNRILLEDISIPKDISVLSDPKALVAIITN</sequence>
<evidence type="ECO:0000313" key="7">
    <source>
        <dbReference type="EMBL" id="OBY12508.1"/>
    </source>
</evidence>
<name>A0A174VSN6_9CLOT</name>
<dbReference type="InterPro" id="IPR001021">
    <property type="entry name" value="Ribosomal_bL25_long"/>
</dbReference>
<dbReference type="NCBIfam" id="TIGR00731">
    <property type="entry name" value="bL25_bact_ctc"/>
    <property type="match status" value="1"/>
</dbReference>
<dbReference type="Gene3D" id="2.40.240.10">
    <property type="entry name" value="Ribosomal Protein L25, Chain P"/>
    <property type="match status" value="1"/>
</dbReference>
<dbReference type="RefSeq" id="WP_027098388.1">
    <property type="nucleotide sequence ID" value="NZ_CABJAZ010000002.1"/>
</dbReference>
<accession>A0A174VSN6</accession>
<dbReference type="SUPFAM" id="SSF50715">
    <property type="entry name" value="Ribosomal protein L25-like"/>
    <property type="match status" value="1"/>
</dbReference>
<keyword evidence="2" id="KW-0694">RNA-binding</keyword>
<evidence type="ECO:0000259" key="6">
    <source>
        <dbReference type="Pfam" id="PF14693"/>
    </source>
</evidence>
<dbReference type="PANTHER" id="PTHR33284:SF1">
    <property type="entry name" value="RIBOSOMAL PROTEIN L25_GLN-TRNA SYNTHETASE, ANTI-CODON-BINDING DOMAIN-CONTAINING PROTEIN"/>
    <property type="match status" value="1"/>
</dbReference>
<dbReference type="Pfam" id="PF14693">
    <property type="entry name" value="Ribosomal_TL5_C"/>
    <property type="match status" value="1"/>
</dbReference>
<evidence type="ECO:0000256" key="2">
    <source>
        <dbReference type="ARBA" id="ARBA00022884"/>
    </source>
</evidence>
<evidence type="ECO:0000256" key="3">
    <source>
        <dbReference type="ARBA" id="ARBA00022980"/>
    </source>
</evidence>
<evidence type="ECO:0000313" key="8">
    <source>
        <dbReference type="Proteomes" id="UP000092714"/>
    </source>
</evidence>
<dbReference type="InterPro" id="IPR020930">
    <property type="entry name" value="Ribosomal_uL5_bac-type"/>
</dbReference>
<dbReference type="GO" id="GO:0022625">
    <property type="term" value="C:cytosolic large ribosomal subunit"/>
    <property type="evidence" value="ECO:0007669"/>
    <property type="project" value="TreeGrafter"/>
</dbReference>
<dbReference type="EMBL" id="MAPZ01000002">
    <property type="protein sequence ID" value="OBY12508.1"/>
    <property type="molecule type" value="Genomic_DNA"/>
</dbReference>